<accession>G6Y3S6</accession>
<organism evidence="1 2">
    <name type="scientific">Mesorhizobium amorphae CCNWGS0123</name>
    <dbReference type="NCBI Taxonomy" id="1082933"/>
    <lineage>
        <taxon>Bacteria</taxon>
        <taxon>Pseudomonadati</taxon>
        <taxon>Pseudomonadota</taxon>
        <taxon>Alphaproteobacteria</taxon>
        <taxon>Hyphomicrobiales</taxon>
        <taxon>Phyllobacteriaceae</taxon>
        <taxon>Mesorhizobium</taxon>
    </lineage>
</organism>
<keyword evidence="2" id="KW-1185">Reference proteome</keyword>
<protein>
    <submittedName>
        <fullName evidence="1">Uncharacterized protein</fullName>
    </submittedName>
</protein>
<gene>
    <name evidence="1" type="ORF">MEA186_02894</name>
</gene>
<reference evidence="1 2" key="1">
    <citation type="journal article" date="2012" name="J. Bacteriol.">
        <title>Draft Genome Sequence of Plant Growth-Promoting Rhizobium Mesorhizobium amorphae, Isolated from Zinc-Lead Mine Tailings.</title>
        <authorList>
            <person name="Hao X."/>
            <person name="Lin Y."/>
            <person name="Johnstone L."/>
            <person name="Baltrus D.A."/>
            <person name="Miller S.J."/>
            <person name="Wei G."/>
            <person name="Rensing C."/>
        </authorList>
    </citation>
    <scope>NUCLEOTIDE SEQUENCE [LARGE SCALE GENOMIC DNA]</scope>
    <source>
        <strain evidence="1 2">CCNWGS0123</strain>
    </source>
</reference>
<sequence>MADSASHSIARSELAGHRLTVLIALAMRARRR</sequence>
<name>G6Y3S6_9HYPH</name>
<dbReference type="Proteomes" id="UP000002949">
    <property type="component" value="Unassembled WGS sequence"/>
</dbReference>
<evidence type="ECO:0000313" key="1">
    <source>
        <dbReference type="EMBL" id="EHH13594.1"/>
    </source>
</evidence>
<dbReference type="AlphaFoldDB" id="G6Y3S6"/>
<feature type="non-terminal residue" evidence="1">
    <location>
        <position position="32"/>
    </location>
</feature>
<proteinExistence type="predicted"/>
<evidence type="ECO:0000313" key="2">
    <source>
        <dbReference type="Proteomes" id="UP000002949"/>
    </source>
</evidence>
<dbReference type="EMBL" id="AGSN01000037">
    <property type="protein sequence ID" value="EHH13594.1"/>
    <property type="molecule type" value="Genomic_DNA"/>
</dbReference>